<organism evidence="11 12">
    <name type="scientific">Palleronia sediminis</name>
    <dbReference type="NCBI Taxonomy" id="2547833"/>
    <lineage>
        <taxon>Bacteria</taxon>
        <taxon>Pseudomonadati</taxon>
        <taxon>Pseudomonadota</taxon>
        <taxon>Alphaproteobacteria</taxon>
        <taxon>Rhodobacterales</taxon>
        <taxon>Roseobacteraceae</taxon>
        <taxon>Palleronia</taxon>
    </lineage>
</organism>
<accession>A0A4V3B8P1</accession>
<keyword evidence="6" id="KW-0479">Metal-binding</keyword>
<gene>
    <name evidence="11" type="ORF">E2L08_14055</name>
</gene>
<keyword evidence="4" id="KW-0964">Secreted</keyword>
<comment type="similarity">
    <text evidence="3">Belongs to the peptidase M10B family.</text>
</comment>
<dbReference type="AlphaFoldDB" id="A0A4V3B8P1"/>
<dbReference type="Pfam" id="PF08548">
    <property type="entry name" value="Peptidase_M10_C"/>
    <property type="match status" value="1"/>
</dbReference>
<protein>
    <recommendedName>
        <fullName evidence="10">Peptidase metallopeptidase domain-containing protein</fullName>
    </recommendedName>
</protein>
<evidence type="ECO:0000256" key="6">
    <source>
        <dbReference type="ARBA" id="ARBA00022723"/>
    </source>
</evidence>
<name>A0A4V3B8P1_9RHOB</name>
<dbReference type="OrthoDB" id="733404at2"/>
<comment type="cofactor">
    <cofactor evidence="1">
        <name>Ca(2+)</name>
        <dbReference type="ChEBI" id="CHEBI:29108"/>
    </cofactor>
</comment>
<dbReference type="GO" id="GO:0005615">
    <property type="term" value="C:extracellular space"/>
    <property type="evidence" value="ECO:0007669"/>
    <property type="project" value="InterPro"/>
</dbReference>
<evidence type="ECO:0000313" key="11">
    <source>
        <dbReference type="EMBL" id="TDL76219.1"/>
    </source>
</evidence>
<dbReference type="SMART" id="SM00235">
    <property type="entry name" value="ZnMc"/>
    <property type="match status" value="1"/>
</dbReference>
<keyword evidence="5" id="KW-0645">Protease</keyword>
<keyword evidence="9" id="KW-0862">Zinc</keyword>
<comment type="subcellular location">
    <subcellularLocation>
        <location evidence="2">Secreted</location>
    </subcellularLocation>
</comment>
<dbReference type="RefSeq" id="WP_133397733.1">
    <property type="nucleotide sequence ID" value="NZ_SNAA01000018.1"/>
</dbReference>
<dbReference type="InterPro" id="IPR001343">
    <property type="entry name" value="Hemolysn_Ca-bd"/>
</dbReference>
<dbReference type="GO" id="GO:0004222">
    <property type="term" value="F:metalloendopeptidase activity"/>
    <property type="evidence" value="ECO:0007669"/>
    <property type="project" value="InterPro"/>
</dbReference>
<evidence type="ECO:0000313" key="12">
    <source>
        <dbReference type="Proteomes" id="UP000295701"/>
    </source>
</evidence>
<evidence type="ECO:0000256" key="9">
    <source>
        <dbReference type="ARBA" id="ARBA00022833"/>
    </source>
</evidence>
<feature type="domain" description="Peptidase metallopeptidase" evidence="10">
    <location>
        <begin position="97"/>
        <end position="238"/>
    </location>
</feature>
<dbReference type="PRINTS" id="PR00313">
    <property type="entry name" value="CABNDNGRPT"/>
</dbReference>
<evidence type="ECO:0000256" key="1">
    <source>
        <dbReference type="ARBA" id="ARBA00001913"/>
    </source>
</evidence>
<evidence type="ECO:0000256" key="2">
    <source>
        <dbReference type="ARBA" id="ARBA00004613"/>
    </source>
</evidence>
<dbReference type="Gene3D" id="2.150.10.10">
    <property type="entry name" value="Serralysin-like metalloprotease, C-terminal"/>
    <property type="match status" value="1"/>
</dbReference>
<comment type="caution">
    <text evidence="11">The sequence shown here is derived from an EMBL/GenBank/DDBJ whole genome shotgun (WGS) entry which is preliminary data.</text>
</comment>
<evidence type="ECO:0000256" key="3">
    <source>
        <dbReference type="ARBA" id="ARBA00009490"/>
    </source>
</evidence>
<sequence length="509" mass="54369">MTLTYDLSRDSILERLSTLIDEGRLAPQVEPLDMGGAMPASLIGGGLSDASIELVPAGDDRGEVAGTTTSFGPRGRDIKKMAHYLTDGYWEDNYETPHSFDTGPSGKITVNIKGLTGAGKKLAKAAFEAWEMVADIDFKIKGGKADIKFDDNKSGAFATSSYDSDGDTIRANVNVSKQWLKDYGTGFADYNFSTYIHEIGHALGLGHQGNYNGSASGADREFKYDSLQLSIMSYYYPSENPNVKGSDFDPVTAQMVDIKAIQSLYGKSDYTAGKTVWGAKGNLNNYLEKYFKQVMKGKADMEGFTVYDRGGRDTLDLRFTDKDGKINLKGGKFSDVGGGDNNLAIARGTKIEKLKTGAGNDKVIANAADNVIATGKGDDVIRGAGDGDVIKGGRGDDRIFGRDGDAELRGGQGDDKIVAGEGNTVFGGGGADAFVFRGNDGRIEDFRAGQGDMLYLDAELADGLSTRAVLDRFAELRNGNTVLDFGDGQKIVLEGVSDADALLGHLDFV</sequence>
<dbReference type="SUPFAM" id="SSF55486">
    <property type="entry name" value="Metalloproteases ('zincins'), catalytic domain"/>
    <property type="match status" value="1"/>
</dbReference>
<dbReference type="InterPro" id="IPR034033">
    <property type="entry name" value="Serralysin-like"/>
</dbReference>
<keyword evidence="8" id="KW-0378">Hydrolase</keyword>
<keyword evidence="12" id="KW-1185">Reference proteome</keyword>
<dbReference type="InterPro" id="IPR001818">
    <property type="entry name" value="Pept_M10_metallopeptidase"/>
</dbReference>
<proteinExistence type="inferred from homology"/>
<dbReference type="GO" id="GO:0005509">
    <property type="term" value="F:calcium ion binding"/>
    <property type="evidence" value="ECO:0007669"/>
    <property type="project" value="InterPro"/>
</dbReference>
<dbReference type="InterPro" id="IPR006026">
    <property type="entry name" value="Peptidase_Metallo"/>
</dbReference>
<evidence type="ECO:0000259" key="10">
    <source>
        <dbReference type="SMART" id="SM00235"/>
    </source>
</evidence>
<dbReference type="Proteomes" id="UP000295701">
    <property type="component" value="Unassembled WGS sequence"/>
</dbReference>
<dbReference type="EMBL" id="SNAA01000018">
    <property type="protein sequence ID" value="TDL76219.1"/>
    <property type="molecule type" value="Genomic_DNA"/>
</dbReference>
<dbReference type="GO" id="GO:0006508">
    <property type="term" value="P:proteolysis"/>
    <property type="evidence" value="ECO:0007669"/>
    <property type="project" value="UniProtKB-KW"/>
</dbReference>
<evidence type="ECO:0000256" key="8">
    <source>
        <dbReference type="ARBA" id="ARBA00022801"/>
    </source>
</evidence>
<dbReference type="SUPFAM" id="SSF51120">
    <property type="entry name" value="beta-Roll"/>
    <property type="match status" value="2"/>
</dbReference>
<dbReference type="InterPro" id="IPR024079">
    <property type="entry name" value="MetalloPept_cat_dom_sf"/>
</dbReference>
<evidence type="ECO:0000256" key="4">
    <source>
        <dbReference type="ARBA" id="ARBA00022525"/>
    </source>
</evidence>
<dbReference type="GO" id="GO:0008270">
    <property type="term" value="F:zinc ion binding"/>
    <property type="evidence" value="ECO:0007669"/>
    <property type="project" value="InterPro"/>
</dbReference>
<evidence type="ECO:0000256" key="7">
    <source>
        <dbReference type="ARBA" id="ARBA00022737"/>
    </source>
</evidence>
<evidence type="ECO:0000256" key="5">
    <source>
        <dbReference type="ARBA" id="ARBA00022670"/>
    </source>
</evidence>
<dbReference type="Gene3D" id="3.40.390.10">
    <property type="entry name" value="Collagenase (Catalytic Domain)"/>
    <property type="match status" value="1"/>
</dbReference>
<dbReference type="CDD" id="cd04277">
    <property type="entry name" value="ZnMc_serralysin_like"/>
    <property type="match status" value="1"/>
</dbReference>
<dbReference type="Pfam" id="PF00413">
    <property type="entry name" value="Peptidase_M10"/>
    <property type="match status" value="1"/>
</dbReference>
<dbReference type="InterPro" id="IPR013858">
    <property type="entry name" value="Peptidase_M10B_C"/>
</dbReference>
<dbReference type="GO" id="GO:0031012">
    <property type="term" value="C:extracellular matrix"/>
    <property type="evidence" value="ECO:0007669"/>
    <property type="project" value="InterPro"/>
</dbReference>
<dbReference type="InterPro" id="IPR011049">
    <property type="entry name" value="Serralysin-like_metalloprot_C"/>
</dbReference>
<reference evidence="11 12" key="1">
    <citation type="submission" date="2019-03" db="EMBL/GenBank/DDBJ databases">
        <title>Primorskyibacter sp. SS33 isolated from sediments.</title>
        <authorList>
            <person name="Xunke S."/>
        </authorList>
    </citation>
    <scope>NUCLEOTIDE SEQUENCE [LARGE SCALE GENOMIC DNA]</scope>
    <source>
        <strain evidence="11 12">SS33</strain>
    </source>
</reference>
<keyword evidence="7" id="KW-0677">Repeat</keyword>
<dbReference type="Pfam" id="PF00353">
    <property type="entry name" value="HemolysinCabind"/>
    <property type="match status" value="2"/>
</dbReference>